<evidence type="ECO:0000313" key="2">
    <source>
        <dbReference type="Proteomes" id="UP001205843"/>
    </source>
</evidence>
<dbReference type="PANTHER" id="PTHR40045">
    <property type="entry name" value="YCGG FAMILY PROTEIN"/>
    <property type="match status" value="1"/>
</dbReference>
<accession>A0AAE3G5I7</accession>
<proteinExistence type="predicted"/>
<dbReference type="NCBIfam" id="NF041366">
    <property type="entry name" value="GntA_guanitoxin"/>
    <property type="match status" value="1"/>
</dbReference>
<dbReference type="Proteomes" id="UP001205843">
    <property type="component" value="Unassembled WGS sequence"/>
</dbReference>
<comment type="caution">
    <text evidence="1">The sequence shown here is derived from an EMBL/GenBank/DDBJ whole genome shotgun (WGS) entry which is preliminary data.</text>
</comment>
<gene>
    <name evidence="1" type="ORF">J2T57_002569</name>
</gene>
<dbReference type="Pfam" id="PF08892">
    <property type="entry name" value="YqcI_YcgG"/>
    <property type="match status" value="1"/>
</dbReference>
<organism evidence="1 2">
    <name type="scientific">Natronocella acetinitrilica</name>
    <dbReference type="NCBI Taxonomy" id="414046"/>
    <lineage>
        <taxon>Bacteria</taxon>
        <taxon>Pseudomonadati</taxon>
        <taxon>Pseudomonadota</taxon>
        <taxon>Gammaproteobacteria</taxon>
        <taxon>Chromatiales</taxon>
        <taxon>Ectothiorhodospiraceae</taxon>
        <taxon>Natronocella</taxon>
    </lineage>
</organism>
<reference evidence="1" key="1">
    <citation type="submission" date="2022-03" db="EMBL/GenBank/DDBJ databases">
        <title>Genomic Encyclopedia of Type Strains, Phase III (KMG-III): the genomes of soil and plant-associated and newly described type strains.</title>
        <authorList>
            <person name="Whitman W."/>
        </authorList>
    </citation>
    <scope>NUCLEOTIDE SEQUENCE</scope>
    <source>
        <strain evidence="1">ANL 6-2</strain>
    </source>
</reference>
<sequence length="238" mass="26878">MMRTESNIATEPNPMPLQDLGARFLEFLGGVTYPCVGAKSALARGSIETQEFGRLGDRANDRLLIEGLSHFVSMIESSSADEDIVHSYVAIFREPTDLNELQFESLMWSQLWRIHRLDVLAGNLPAEDVSDDTESPHFSLSISGHPFFLIGLHAKASRLARRFRHPALVFNSHRQFEKLREDGRYGKMQSATRSRDIDLQGSVNPNLADFGDASEARQYSGREVEVGWQCPYDFREKS</sequence>
<keyword evidence="2" id="KW-1185">Reference proteome</keyword>
<dbReference type="RefSeq" id="WP_253478862.1">
    <property type="nucleotide sequence ID" value="NZ_JALJXV010000006.1"/>
</dbReference>
<protein>
    <submittedName>
        <fullName evidence="1">FPC/CPF motif-containing protein YcgG</fullName>
    </submittedName>
</protein>
<dbReference type="InterPro" id="IPR014988">
    <property type="entry name" value="Uncharacterised_YqcI/YcgG"/>
</dbReference>
<name>A0AAE3G5I7_9GAMM</name>
<dbReference type="EMBL" id="JALJXV010000006">
    <property type="protein sequence ID" value="MCP1675419.1"/>
    <property type="molecule type" value="Genomic_DNA"/>
</dbReference>
<evidence type="ECO:0000313" key="1">
    <source>
        <dbReference type="EMBL" id="MCP1675419.1"/>
    </source>
</evidence>
<dbReference type="AlphaFoldDB" id="A0AAE3G5I7"/>
<dbReference type="PANTHER" id="PTHR40045:SF1">
    <property type="entry name" value="YQCI_YCGG FAMILY PROTEIN"/>
    <property type="match status" value="1"/>
</dbReference>